<dbReference type="InterPro" id="IPR046670">
    <property type="entry name" value="DUF6540"/>
</dbReference>
<keyword evidence="3" id="KW-1185">Reference proteome</keyword>
<evidence type="ECO:0000256" key="1">
    <source>
        <dbReference type="SAM" id="MobiDB-lite"/>
    </source>
</evidence>
<dbReference type="EMBL" id="MU251765">
    <property type="protein sequence ID" value="KAG9229470.1"/>
    <property type="molecule type" value="Genomic_DNA"/>
</dbReference>
<feature type="compositionally biased region" description="Pro residues" evidence="1">
    <location>
        <begin position="9"/>
        <end position="33"/>
    </location>
</feature>
<reference evidence="2" key="1">
    <citation type="journal article" date="2021" name="IMA Fungus">
        <title>Genomic characterization of three marine fungi, including Emericellopsis atlantica sp. nov. with signatures of a generalist lifestyle and marine biomass degradation.</title>
        <authorList>
            <person name="Hagestad O.C."/>
            <person name="Hou L."/>
            <person name="Andersen J.H."/>
            <person name="Hansen E.H."/>
            <person name="Altermark B."/>
            <person name="Li C."/>
            <person name="Kuhnert E."/>
            <person name="Cox R.J."/>
            <person name="Crous P.W."/>
            <person name="Spatafora J.W."/>
            <person name="Lail K."/>
            <person name="Amirebrahimi M."/>
            <person name="Lipzen A."/>
            <person name="Pangilinan J."/>
            <person name="Andreopoulos W."/>
            <person name="Hayes R.D."/>
            <person name="Ng V."/>
            <person name="Grigoriev I.V."/>
            <person name="Jackson S.A."/>
            <person name="Sutton T.D.S."/>
            <person name="Dobson A.D.W."/>
            <person name="Rama T."/>
        </authorList>
    </citation>
    <scope>NUCLEOTIDE SEQUENCE</scope>
    <source>
        <strain evidence="2">TRa018bII</strain>
    </source>
</reference>
<proteinExistence type="predicted"/>
<gene>
    <name evidence="2" type="ORF">BJ875DRAFT_474749</name>
</gene>
<dbReference type="Proteomes" id="UP000824998">
    <property type="component" value="Unassembled WGS sequence"/>
</dbReference>
<organism evidence="2 3">
    <name type="scientific">Amylocarpus encephaloides</name>
    <dbReference type="NCBI Taxonomy" id="45428"/>
    <lineage>
        <taxon>Eukaryota</taxon>
        <taxon>Fungi</taxon>
        <taxon>Dikarya</taxon>
        <taxon>Ascomycota</taxon>
        <taxon>Pezizomycotina</taxon>
        <taxon>Leotiomycetes</taxon>
        <taxon>Helotiales</taxon>
        <taxon>Helotiales incertae sedis</taxon>
        <taxon>Amylocarpus</taxon>
    </lineage>
</organism>
<evidence type="ECO:0000313" key="2">
    <source>
        <dbReference type="EMBL" id="KAG9229470.1"/>
    </source>
</evidence>
<name>A0A9P8C136_9HELO</name>
<dbReference type="AlphaFoldDB" id="A0A9P8C136"/>
<comment type="caution">
    <text evidence="2">The sequence shown here is derived from an EMBL/GenBank/DDBJ whole genome shotgun (WGS) entry which is preliminary data.</text>
</comment>
<dbReference type="Pfam" id="PF20174">
    <property type="entry name" value="DUF6540"/>
    <property type="match status" value="1"/>
</dbReference>
<accession>A0A9P8C136</accession>
<protein>
    <submittedName>
        <fullName evidence="2">Uncharacterized protein</fullName>
    </submittedName>
</protein>
<dbReference type="OrthoDB" id="3551440at2759"/>
<sequence length="200" mass="21902">MPASAPKTGAPPPPPPPPAVKKAPTPPPSPQPPVVASTGSAGAFMVELLIYNGSPFKDHWAYWVRSHANPDIGVLIHATGDVKNGFNFEVKRSHDFHATGNRPTMRIPLQWVDAKYFNEKAMLNDGKRKIDNAPVCDFEASAYKIKAPGKTLNVANDKVTSGKRITQRNCQTWIVKSADQLVEDHIFSKEVAAYLHAIEQ</sequence>
<feature type="region of interest" description="Disordered" evidence="1">
    <location>
        <begin position="1"/>
        <end position="36"/>
    </location>
</feature>
<evidence type="ECO:0000313" key="3">
    <source>
        <dbReference type="Proteomes" id="UP000824998"/>
    </source>
</evidence>